<organism evidence="2">
    <name type="scientific">viral metagenome</name>
    <dbReference type="NCBI Taxonomy" id="1070528"/>
    <lineage>
        <taxon>unclassified sequences</taxon>
        <taxon>metagenomes</taxon>
        <taxon>organismal metagenomes</taxon>
    </lineage>
</organism>
<accession>A0A6C0AQJ9</accession>
<evidence type="ECO:0000313" key="2">
    <source>
        <dbReference type="EMBL" id="QHS82054.1"/>
    </source>
</evidence>
<evidence type="ECO:0000256" key="1">
    <source>
        <dbReference type="SAM" id="MobiDB-lite"/>
    </source>
</evidence>
<protein>
    <submittedName>
        <fullName evidence="2">Uncharacterized protein</fullName>
    </submittedName>
</protein>
<name>A0A6C0AQJ9_9ZZZZ</name>
<dbReference type="AlphaFoldDB" id="A0A6C0AQJ9"/>
<dbReference type="EMBL" id="MN740762">
    <property type="protein sequence ID" value="QHS82054.1"/>
    <property type="molecule type" value="Genomic_DNA"/>
</dbReference>
<reference evidence="2" key="1">
    <citation type="journal article" date="2020" name="Nature">
        <title>Giant virus diversity and host interactions through global metagenomics.</title>
        <authorList>
            <person name="Schulz F."/>
            <person name="Roux S."/>
            <person name="Paez-Espino D."/>
            <person name="Jungbluth S."/>
            <person name="Walsh D.A."/>
            <person name="Denef V.J."/>
            <person name="McMahon K.D."/>
            <person name="Konstantinidis K.T."/>
            <person name="Eloe-Fadrosh E.A."/>
            <person name="Kyrpides N.C."/>
            <person name="Woyke T."/>
        </authorList>
    </citation>
    <scope>NUCLEOTIDE SEQUENCE</scope>
    <source>
        <strain evidence="2">GVMAG-S-1101165-79</strain>
    </source>
</reference>
<proteinExistence type="predicted"/>
<feature type="compositionally biased region" description="Basic residues" evidence="1">
    <location>
        <begin position="76"/>
        <end position="96"/>
    </location>
</feature>
<feature type="region of interest" description="Disordered" evidence="1">
    <location>
        <begin position="73"/>
        <end position="96"/>
    </location>
</feature>
<sequence length="96" mass="10205">MAKKITLKSVGKNIVSTSKKALPIVGKGLKKVGTAAKDVAVKSAPIVENGVSVVYGTMAKGFDLGVQGARTVAKGISKRRQSKKGRRKSGRRTRRR</sequence>